<feature type="domain" description="GspL periplasmic" evidence="12">
    <location>
        <begin position="269"/>
        <end position="419"/>
    </location>
</feature>
<comment type="function">
    <text evidence="10">Inner membrane component of the type II secretion system required for the energy-dependent secretion of extracellular factors such as proteases and toxins from the periplasm.</text>
</comment>
<dbReference type="InterPro" id="IPR043129">
    <property type="entry name" value="ATPase_NBD"/>
</dbReference>
<evidence type="ECO:0000256" key="10">
    <source>
        <dbReference type="PIRNR" id="PIRNR015761"/>
    </source>
</evidence>
<dbReference type="InterPro" id="IPR025691">
    <property type="entry name" value="GspL_pp_dom"/>
</dbReference>
<evidence type="ECO:0000256" key="9">
    <source>
        <dbReference type="ARBA" id="ARBA00023136"/>
    </source>
</evidence>
<dbReference type="RefSeq" id="WP_167314926.1">
    <property type="nucleotide sequence ID" value="NZ_CP050266.1"/>
</dbReference>
<dbReference type="NCBIfam" id="TIGR01709">
    <property type="entry name" value="typeII_sec_gspL"/>
    <property type="match status" value="1"/>
</dbReference>
<evidence type="ECO:0000256" key="5">
    <source>
        <dbReference type="ARBA" id="ARBA00022519"/>
    </source>
</evidence>
<dbReference type="Gene3D" id="3.30.1360.100">
    <property type="entry name" value="General secretion pathway protein M, EpsM"/>
    <property type="match status" value="1"/>
</dbReference>
<dbReference type="PIRSF" id="PIRSF015761">
    <property type="entry name" value="Protein_L"/>
    <property type="match status" value="1"/>
</dbReference>
<name>A0ABX6K6M0_SALCS</name>
<keyword evidence="4" id="KW-1003">Cell membrane</keyword>
<keyword evidence="9" id="KW-0472">Membrane</keyword>
<evidence type="ECO:0000256" key="2">
    <source>
        <dbReference type="ARBA" id="ARBA00005318"/>
    </source>
</evidence>
<organism evidence="13 14">
    <name type="scientific">Salinivibrio costicola</name>
    <name type="common">Vibrio costicola</name>
    <dbReference type="NCBI Taxonomy" id="51367"/>
    <lineage>
        <taxon>Bacteria</taxon>
        <taxon>Pseudomonadati</taxon>
        <taxon>Pseudomonadota</taxon>
        <taxon>Gammaproteobacteria</taxon>
        <taxon>Vibrionales</taxon>
        <taxon>Vibrionaceae</taxon>
        <taxon>Salinivibrio</taxon>
    </lineage>
</organism>
<dbReference type="SUPFAM" id="SSF53067">
    <property type="entry name" value="Actin-like ATPase domain"/>
    <property type="match status" value="2"/>
</dbReference>
<comment type="similarity">
    <text evidence="2 10">Belongs to the GSP L family.</text>
</comment>
<keyword evidence="8" id="KW-1133">Transmembrane helix</keyword>
<keyword evidence="5" id="KW-0997">Cell inner membrane</keyword>
<keyword evidence="14" id="KW-1185">Reference proteome</keyword>
<evidence type="ECO:0000256" key="7">
    <source>
        <dbReference type="ARBA" id="ARBA00022927"/>
    </source>
</evidence>
<dbReference type="CDD" id="cd24017">
    <property type="entry name" value="ASKHA_T2SSL_N"/>
    <property type="match status" value="1"/>
</dbReference>
<evidence type="ECO:0000313" key="13">
    <source>
        <dbReference type="EMBL" id="QIR07158.1"/>
    </source>
</evidence>
<proteinExistence type="inferred from homology"/>
<dbReference type="Gene3D" id="3.30.420.370">
    <property type="match status" value="1"/>
</dbReference>
<keyword evidence="3 10" id="KW-0813">Transport</keyword>
<evidence type="ECO:0000256" key="8">
    <source>
        <dbReference type="ARBA" id="ARBA00022989"/>
    </source>
</evidence>
<comment type="subcellular location">
    <subcellularLocation>
        <location evidence="1">Cell inner membrane</location>
        <topology evidence="1">Single-pass membrane protein</topology>
    </subcellularLocation>
</comment>
<dbReference type="InterPro" id="IPR007812">
    <property type="entry name" value="T2SS_protein-GspL"/>
</dbReference>
<evidence type="ECO:0000259" key="12">
    <source>
        <dbReference type="Pfam" id="PF12693"/>
    </source>
</evidence>
<keyword evidence="6" id="KW-0812">Transmembrane</keyword>
<accession>A0ABX6K6M0</accession>
<evidence type="ECO:0000256" key="6">
    <source>
        <dbReference type="ARBA" id="ARBA00022692"/>
    </source>
</evidence>
<evidence type="ECO:0000256" key="1">
    <source>
        <dbReference type="ARBA" id="ARBA00004377"/>
    </source>
</evidence>
<evidence type="ECO:0000313" key="14">
    <source>
        <dbReference type="Proteomes" id="UP000501408"/>
    </source>
</evidence>
<evidence type="ECO:0000259" key="11">
    <source>
        <dbReference type="Pfam" id="PF05134"/>
    </source>
</evidence>
<sequence length="421" mass="47146">MSERLIIRISDASQPIFWAQVRVSDNQVTATGECDHLSALTEQAQTRRIVILVDSTWVTLRSVTLPPGSRRQRDKVVPYLLEEALADDVDRVHVSILSVSGSLAHVAVVAHDKMQAWQQALADADIHARQWLPDVLCLPWQTNHLTVAPLGEQWLCRHHDSQGVVGSRDWLRFWAHAWRAQQQKALEQDPVDADDEDKAPSITLHGYCPSHLDLDWPVSGLDEAEAKWHPCDTVIGLLATQSHALSANLLTGPYRPQSQTKQTLKPLLPAACLVLAISALLGVEQWLTIRDTQQQAEALRAQSESVFRQTLPQYQRIPTQSYMVRQMDAEIARLEGQQHNAALLPWLAKLAPMLEKTPGIHLQALRYQAAREVLVIRASGSDFAQFEQLRGLLSEHYTTELGQLNRNGDSVSGEFTLRSES</sequence>
<reference evidence="13 14" key="1">
    <citation type="submission" date="2020-03" db="EMBL/GenBank/DDBJ databases">
        <title>Genome mining reveals the biosynthetic pathways of PHA and ectoines of the halophilic strain Salinivibrio costicola M318 isolated from fermented shrimp paste.</title>
        <authorList>
            <person name="Doan T.V."/>
            <person name="Tran L.T."/>
            <person name="Trieu T.A."/>
            <person name="Nguyen Q.V."/>
            <person name="Quach T.N."/>
            <person name="Phi T.Q."/>
            <person name="Kumar S."/>
        </authorList>
    </citation>
    <scope>NUCLEOTIDE SEQUENCE [LARGE SCALE GENOMIC DNA]</scope>
    <source>
        <strain evidence="13 14">M318</strain>
    </source>
</reference>
<dbReference type="InterPro" id="IPR024230">
    <property type="entry name" value="GspL_cyto_dom"/>
</dbReference>
<dbReference type="Pfam" id="PF05134">
    <property type="entry name" value="T2SSL"/>
    <property type="match status" value="1"/>
</dbReference>
<feature type="domain" description="GspL cytoplasmic actin-ATPase-like" evidence="11">
    <location>
        <begin position="5"/>
        <end position="257"/>
    </location>
</feature>
<dbReference type="Pfam" id="PF12693">
    <property type="entry name" value="GspL_C"/>
    <property type="match status" value="1"/>
</dbReference>
<dbReference type="Gene3D" id="3.30.420.380">
    <property type="match status" value="1"/>
</dbReference>
<evidence type="ECO:0000256" key="4">
    <source>
        <dbReference type="ARBA" id="ARBA00022475"/>
    </source>
</evidence>
<dbReference type="EMBL" id="CP050266">
    <property type="protein sequence ID" value="QIR07158.1"/>
    <property type="molecule type" value="Genomic_DNA"/>
</dbReference>
<gene>
    <name evidence="13" type="primary">gspL</name>
    <name evidence="13" type="ORF">HBA18_12795</name>
</gene>
<evidence type="ECO:0000256" key="3">
    <source>
        <dbReference type="ARBA" id="ARBA00022448"/>
    </source>
</evidence>
<dbReference type="Proteomes" id="UP000501408">
    <property type="component" value="Chromosome 1"/>
</dbReference>
<keyword evidence="7 10" id="KW-0653">Protein transport</keyword>
<protein>
    <recommendedName>
        <fullName evidence="10">Type II secretion system protein L</fullName>
        <shortName evidence="10">T2SS protein L</shortName>
    </recommendedName>
</protein>